<evidence type="ECO:0000313" key="2">
    <source>
        <dbReference type="Ensembl" id="ENSATEP00000078381.1"/>
    </source>
</evidence>
<feature type="chain" id="PRO_5043624850" evidence="1">
    <location>
        <begin position="18"/>
        <end position="177"/>
    </location>
</feature>
<reference evidence="2 3" key="1">
    <citation type="submission" date="2021-04" db="EMBL/GenBank/DDBJ databases">
        <authorList>
            <consortium name="Wellcome Sanger Institute Data Sharing"/>
        </authorList>
    </citation>
    <scope>NUCLEOTIDE SEQUENCE [LARGE SCALE GENOMIC DNA]</scope>
</reference>
<evidence type="ECO:0000313" key="3">
    <source>
        <dbReference type="Proteomes" id="UP000265040"/>
    </source>
</evidence>
<keyword evidence="3" id="KW-1185">Reference proteome</keyword>
<dbReference type="PANTHER" id="PTHR38706:SF3">
    <property type="entry name" value="SI:CH211-198C19.1"/>
    <property type="match status" value="1"/>
</dbReference>
<reference evidence="2" key="2">
    <citation type="submission" date="2025-08" db="UniProtKB">
        <authorList>
            <consortium name="Ensembl"/>
        </authorList>
    </citation>
    <scope>IDENTIFICATION</scope>
</reference>
<protein>
    <submittedName>
        <fullName evidence="2">Uncharacterized protein</fullName>
    </submittedName>
</protein>
<sequence length="177" mass="20691">MEVFHLTLVLLFILASSEHLKSLDSEQELQDSGFGQPPPRHGLKLLLWYVQNCVDNNMVALCDPTRGEYGFHEFVNRGPRHLLPVIKDKKQYKYFTIGNLHAPHAEDLPYEVRKYYDRSNPDSNMDRVLVRYNNNNKRIEQIYASAHYKAKETYIIGPDLLAFLRHPAAVERNVIYF</sequence>
<dbReference type="Ensembl" id="ENSATET00000078001.1">
    <property type="protein sequence ID" value="ENSATEP00000078381.1"/>
    <property type="gene ID" value="ENSATEG00000031501.1"/>
</dbReference>
<feature type="signal peptide" evidence="1">
    <location>
        <begin position="1"/>
        <end position="17"/>
    </location>
</feature>
<proteinExistence type="predicted"/>
<evidence type="ECO:0000256" key="1">
    <source>
        <dbReference type="SAM" id="SignalP"/>
    </source>
</evidence>
<dbReference type="Proteomes" id="UP000265040">
    <property type="component" value="Chromosome 16"/>
</dbReference>
<accession>A0AAQ6ITJ8</accession>
<dbReference type="PANTHER" id="PTHR38706">
    <property type="entry name" value="SI:CH211-198C19.1-RELATED"/>
    <property type="match status" value="1"/>
</dbReference>
<name>A0AAQ6ITJ8_ANATE</name>
<reference evidence="2" key="3">
    <citation type="submission" date="2025-09" db="UniProtKB">
        <authorList>
            <consortium name="Ensembl"/>
        </authorList>
    </citation>
    <scope>IDENTIFICATION</scope>
</reference>
<dbReference type="GeneTree" id="ENSGT00940000169325"/>
<organism evidence="2 3">
    <name type="scientific">Anabas testudineus</name>
    <name type="common">Climbing perch</name>
    <name type="synonym">Anthias testudineus</name>
    <dbReference type="NCBI Taxonomy" id="64144"/>
    <lineage>
        <taxon>Eukaryota</taxon>
        <taxon>Metazoa</taxon>
        <taxon>Chordata</taxon>
        <taxon>Craniata</taxon>
        <taxon>Vertebrata</taxon>
        <taxon>Euteleostomi</taxon>
        <taxon>Actinopterygii</taxon>
        <taxon>Neopterygii</taxon>
        <taxon>Teleostei</taxon>
        <taxon>Neoteleostei</taxon>
        <taxon>Acanthomorphata</taxon>
        <taxon>Anabantaria</taxon>
        <taxon>Anabantiformes</taxon>
        <taxon>Anabantoidei</taxon>
        <taxon>Anabantidae</taxon>
        <taxon>Anabas</taxon>
    </lineage>
</organism>
<dbReference type="AlphaFoldDB" id="A0AAQ6ITJ8"/>
<keyword evidence="1" id="KW-0732">Signal</keyword>